<evidence type="ECO:0000313" key="1">
    <source>
        <dbReference type="EMBL" id="KAJ3535228.1"/>
    </source>
</evidence>
<keyword evidence="2" id="KW-1185">Reference proteome</keyword>
<comment type="caution">
    <text evidence="1">The sequence shown here is derived from an EMBL/GenBank/DDBJ whole genome shotgun (WGS) entry which is preliminary data.</text>
</comment>
<proteinExistence type="predicted"/>
<gene>
    <name evidence="1" type="ORF">NM208_g7224</name>
</gene>
<accession>A0ACC1S9X8</accession>
<dbReference type="Proteomes" id="UP001148629">
    <property type="component" value="Unassembled WGS sequence"/>
</dbReference>
<sequence length="586" mass="64340">MSTLAESGLPARLFQPPPSEELSPSPLPLLTSSSRSSSSASFSNNTSSSTASSFESSSFCSSLQSSSIPHPPSNCFPHTPLRLPDHFPKHFQDFLSFIPSNQVHPVKAMSSPMDFNHYPGGNGEKPFPGFANNAASTNFGNNLVGGQQVFAQNQHPQNNSFVVPNYFDNQLQGLLYSDTEHPAQAGLEQQNMGSGMPAPASGLHYAPQDTRYAISYPNPPEMPFDNAYAPVAQNNSMNGNFQAFNAAPVVNNQFPNAQGFAGSAMMEQPANAFVPINAPVPAPIKQDVQQLGAYGVEERNRVARSIIDDAPEGYEKAELQNLINTPFPRILSQLEVLLYISKAMTQHGLEDDKWLQVVRRAIATSQDGQVIPVAADSDEEEDDDEIDFDEDEEMLDGDDIAEPAFIQPIQPVQPGSTFIDYGMVQQVLNAQGNRRRPRRNNNNGQAAFPGVVPLGRKCFNPNEFSMPPPDQEDIAARDQYLLCGRAWGLTYKTIKQWGGYPDAESTLRGRFRALTKKTEDRVRKPRWEAADFHALDAALKNLVTVQNGNLGKIPWKNVADQMVRLGGTYHFGAGTVSKMYSQVKLF</sequence>
<reference evidence="1" key="1">
    <citation type="submission" date="2022-08" db="EMBL/GenBank/DDBJ databases">
        <title>Genome Sequence of Fusarium decemcellulare.</title>
        <authorList>
            <person name="Buettner E."/>
        </authorList>
    </citation>
    <scope>NUCLEOTIDE SEQUENCE</scope>
    <source>
        <strain evidence="1">Babe19</strain>
    </source>
</reference>
<evidence type="ECO:0000313" key="2">
    <source>
        <dbReference type="Proteomes" id="UP001148629"/>
    </source>
</evidence>
<protein>
    <submittedName>
        <fullName evidence="1">Uncharacterized protein</fullName>
    </submittedName>
</protein>
<name>A0ACC1S9X8_9HYPO</name>
<dbReference type="EMBL" id="JANRMS010000726">
    <property type="protein sequence ID" value="KAJ3535228.1"/>
    <property type="molecule type" value="Genomic_DNA"/>
</dbReference>
<organism evidence="1 2">
    <name type="scientific">Fusarium decemcellulare</name>
    <dbReference type="NCBI Taxonomy" id="57161"/>
    <lineage>
        <taxon>Eukaryota</taxon>
        <taxon>Fungi</taxon>
        <taxon>Dikarya</taxon>
        <taxon>Ascomycota</taxon>
        <taxon>Pezizomycotina</taxon>
        <taxon>Sordariomycetes</taxon>
        <taxon>Hypocreomycetidae</taxon>
        <taxon>Hypocreales</taxon>
        <taxon>Nectriaceae</taxon>
        <taxon>Fusarium</taxon>
        <taxon>Fusarium decemcellulare species complex</taxon>
    </lineage>
</organism>